<dbReference type="Proteomes" id="UP001269819">
    <property type="component" value="Unassembled WGS sequence"/>
</dbReference>
<evidence type="ECO:0000313" key="2">
    <source>
        <dbReference type="Proteomes" id="UP001269819"/>
    </source>
</evidence>
<protein>
    <submittedName>
        <fullName evidence="1">Tetratricopeptide repeat protein</fullName>
    </submittedName>
</protein>
<evidence type="ECO:0000313" key="1">
    <source>
        <dbReference type="EMBL" id="MDV2077995.1"/>
    </source>
</evidence>
<proteinExistence type="predicted"/>
<keyword evidence="2" id="KW-1185">Reference proteome</keyword>
<dbReference type="Gene3D" id="1.25.40.10">
    <property type="entry name" value="Tetratricopeptide repeat domain"/>
    <property type="match status" value="1"/>
</dbReference>
<dbReference type="InterPro" id="IPR011990">
    <property type="entry name" value="TPR-like_helical_dom_sf"/>
</dbReference>
<gene>
    <name evidence="1" type="ORF">RYS15_04840</name>
</gene>
<dbReference type="SMART" id="SM00028">
    <property type="entry name" value="TPR"/>
    <property type="match status" value="3"/>
</dbReference>
<dbReference type="Pfam" id="PF13181">
    <property type="entry name" value="TPR_8"/>
    <property type="match status" value="1"/>
</dbReference>
<dbReference type="RefSeq" id="WP_316972846.1">
    <property type="nucleotide sequence ID" value="NZ_JAWIIJ010000002.1"/>
</dbReference>
<name>A0ABU3VUQ0_9GAMM</name>
<accession>A0ABU3VUQ0</accession>
<reference evidence="1 2" key="1">
    <citation type="submission" date="2023-10" db="EMBL/GenBank/DDBJ databases">
        <title>Characteristics and mechanism of a salt-tolerant marine origin heterotrophic nitrifying- aerobic denitrifying bacteria Marinobacter xestospongiae HN1.</title>
        <authorList>
            <person name="Qi R."/>
        </authorList>
    </citation>
    <scope>NUCLEOTIDE SEQUENCE [LARGE SCALE GENOMIC DNA]</scope>
    <source>
        <strain evidence="1 2">HN1</strain>
    </source>
</reference>
<dbReference type="SUPFAM" id="SSF48452">
    <property type="entry name" value="TPR-like"/>
    <property type="match status" value="2"/>
</dbReference>
<sequence length="266" mass="29738">MSSQNSIATELQRLQDIILDEEASFSGSEMVSNLEALLGQVDQPQGPIAGQILNLLSLVQNKRGDTDEVLKHGEACVTIDQRTPFLNDESRFYLHYRLSCALEADDQPERAMMYLNLVLQNPVAVTLDDDQHRTLVESLARLLHEAAHFEEALALNTNLLDQAETAGETNLRVLNNLAQNCYELGRLEDAENYLRQRLTAAQAADEEGFEDAFDSLFQLGVLSFESGNPEQARQLFEQRLALARDHGDEFDVSDAEETLAELAERS</sequence>
<dbReference type="InterPro" id="IPR019734">
    <property type="entry name" value="TPR_rpt"/>
</dbReference>
<comment type="caution">
    <text evidence="1">The sequence shown here is derived from an EMBL/GenBank/DDBJ whole genome shotgun (WGS) entry which is preliminary data.</text>
</comment>
<organism evidence="1 2">
    <name type="scientific">Marinobacter xestospongiae</name>
    <dbReference type="NCBI Taxonomy" id="994319"/>
    <lineage>
        <taxon>Bacteria</taxon>
        <taxon>Pseudomonadati</taxon>
        <taxon>Pseudomonadota</taxon>
        <taxon>Gammaproteobacteria</taxon>
        <taxon>Pseudomonadales</taxon>
        <taxon>Marinobacteraceae</taxon>
        <taxon>Marinobacter</taxon>
    </lineage>
</organism>
<dbReference type="EMBL" id="JAWIIJ010000002">
    <property type="protein sequence ID" value="MDV2077995.1"/>
    <property type="molecule type" value="Genomic_DNA"/>
</dbReference>